<dbReference type="EMBL" id="AP022620">
    <property type="protein sequence ID" value="BBZ79732.1"/>
    <property type="molecule type" value="Genomic_DNA"/>
</dbReference>
<dbReference type="SUPFAM" id="SSF140453">
    <property type="entry name" value="EsxAB dimer-like"/>
    <property type="match status" value="1"/>
</dbReference>
<proteinExistence type="predicted"/>
<reference evidence="1 2" key="1">
    <citation type="journal article" date="2019" name="Emerg. Microbes Infect.">
        <title>Comprehensive subspecies identification of 175 nontuberculous mycobacteria species based on 7547 genomic profiles.</title>
        <authorList>
            <person name="Matsumoto Y."/>
            <person name="Kinjo T."/>
            <person name="Motooka D."/>
            <person name="Nabeya D."/>
            <person name="Jung N."/>
            <person name="Uechi K."/>
            <person name="Horii T."/>
            <person name="Iida T."/>
            <person name="Fujita J."/>
            <person name="Nakamura S."/>
        </authorList>
    </citation>
    <scope>NUCLEOTIDE SEQUENCE [LARGE SCALE GENOMIC DNA]</scope>
    <source>
        <strain evidence="1 2">JCM 30275</strain>
    </source>
</reference>
<protein>
    <recommendedName>
        <fullName evidence="3">ESX-1 secretion-associated protein</fullName>
    </recommendedName>
</protein>
<name>A0A6N4WIM4_9MYCO</name>
<dbReference type="Pfam" id="PF10824">
    <property type="entry name" value="T7SS_ESX_EspC"/>
    <property type="match status" value="1"/>
</dbReference>
<dbReference type="KEGG" id="many:MANY_50690"/>
<accession>A0A6N4WIM4</accession>
<dbReference type="RefSeq" id="WP_163807079.1">
    <property type="nucleotide sequence ID" value="NZ_AP022620.1"/>
</dbReference>
<dbReference type="Proteomes" id="UP000467249">
    <property type="component" value="Chromosome"/>
</dbReference>
<dbReference type="GO" id="GO:0009306">
    <property type="term" value="P:protein secretion"/>
    <property type="evidence" value="ECO:0007669"/>
    <property type="project" value="InterPro"/>
</dbReference>
<evidence type="ECO:0000313" key="1">
    <source>
        <dbReference type="EMBL" id="BBZ79732.1"/>
    </source>
</evidence>
<evidence type="ECO:0008006" key="3">
    <source>
        <dbReference type="Google" id="ProtNLM"/>
    </source>
</evidence>
<evidence type="ECO:0000313" key="2">
    <source>
        <dbReference type="Proteomes" id="UP000467249"/>
    </source>
</evidence>
<dbReference type="InterPro" id="IPR036689">
    <property type="entry name" value="ESAT-6-like_sf"/>
</dbReference>
<dbReference type="Gene3D" id="1.10.287.1060">
    <property type="entry name" value="ESAT-6-like"/>
    <property type="match status" value="1"/>
</dbReference>
<keyword evidence="2" id="KW-1185">Reference proteome</keyword>
<dbReference type="AlphaFoldDB" id="A0A6N4WIM4"/>
<organism evidence="1 2">
    <name type="scientific">Mycolicibacterium anyangense</name>
    <dbReference type="NCBI Taxonomy" id="1431246"/>
    <lineage>
        <taxon>Bacteria</taxon>
        <taxon>Bacillati</taxon>
        <taxon>Actinomycetota</taxon>
        <taxon>Actinomycetes</taxon>
        <taxon>Mycobacteriales</taxon>
        <taxon>Mycobacteriaceae</taxon>
        <taxon>Mycolicibacterium</taxon>
    </lineage>
</organism>
<gene>
    <name evidence="1" type="ORF">MANY_50690</name>
</gene>
<sequence>MGNTRVDAAALCDAGQQFAAAADILDTAARRMVLVFNGSVAGRAHGVSGESLHNALTQLYVGVQEWARAADEIATGLRSGAGYYSEAEDRAAAVLG</sequence>
<dbReference type="InterPro" id="IPR022536">
    <property type="entry name" value="EspC"/>
</dbReference>